<organism evidence="1 2">
    <name type="scientific">Aspergillus lucknowensis</name>
    <dbReference type="NCBI Taxonomy" id="176173"/>
    <lineage>
        <taxon>Eukaryota</taxon>
        <taxon>Fungi</taxon>
        <taxon>Dikarya</taxon>
        <taxon>Ascomycota</taxon>
        <taxon>Pezizomycotina</taxon>
        <taxon>Eurotiomycetes</taxon>
        <taxon>Eurotiomycetidae</taxon>
        <taxon>Eurotiales</taxon>
        <taxon>Aspergillaceae</taxon>
        <taxon>Aspergillus</taxon>
        <taxon>Aspergillus subgen. Nidulantes</taxon>
    </lineage>
</organism>
<dbReference type="EMBL" id="JBFXLQ010000029">
    <property type="protein sequence ID" value="KAL2865753.1"/>
    <property type="molecule type" value="Genomic_DNA"/>
</dbReference>
<dbReference type="RefSeq" id="XP_070884732.1">
    <property type="nucleotide sequence ID" value="XM_071033241.1"/>
</dbReference>
<comment type="caution">
    <text evidence="1">The sequence shown here is derived from an EMBL/GenBank/DDBJ whole genome shotgun (WGS) entry which is preliminary data.</text>
</comment>
<accession>A0ABR4LQT4</accession>
<proteinExistence type="predicted"/>
<protein>
    <submittedName>
        <fullName evidence="1">Uncharacterized protein</fullName>
    </submittedName>
</protein>
<evidence type="ECO:0000313" key="2">
    <source>
        <dbReference type="Proteomes" id="UP001610432"/>
    </source>
</evidence>
<reference evidence="1 2" key="1">
    <citation type="submission" date="2024-07" db="EMBL/GenBank/DDBJ databases">
        <title>Section-level genome sequencing and comparative genomics of Aspergillus sections Usti and Cavernicolus.</title>
        <authorList>
            <consortium name="Lawrence Berkeley National Laboratory"/>
            <person name="Nybo J.L."/>
            <person name="Vesth T.C."/>
            <person name="Theobald S."/>
            <person name="Frisvad J.C."/>
            <person name="Larsen T.O."/>
            <person name="Kjaerboelling I."/>
            <person name="Rothschild-Mancinelli K."/>
            <person name="Lyhne E.K."/>
            <person name="Kogle M.E."/>
            <person name="Barry K."/>
            <person name="Clum A."/>
            <person name="Na H."/>
            <person name="Ledsgaard L."/>
            <person name="Lin J."/>
            <person name="Lipzen A."/>
            <person name="Kuo A."/>
            <person name="Riley R."/>
            <person name="Mondo S."/>
            <person name="Labutti K."/>
            <person name="Haridas S."/>
            <person name="Pangalinan J."/>
            <person name="Salamov A.A."/>
            <person name="Simmons B.A."/>
            <person name="Magnuson J.K."/>
            <person name="Chen J."/>
            <person name="Drula E."/>
            <person name="Henrissat B."/>
            <person name="Wiebenga A."/>
            <person name="Lubbers R.J."/>
            <person name="Gomes A.C."/>
            <person name="Macurrencykelacurrency M.R."/>
            <person name="Stajich J."/>
            <person name="Grigoriev I.V."/>
            <person name="Mortensen U.H."/>
            <person name="De Vries R.P."/>
            <person name="Baker S.E."/>
            <person name="Andersen M.R."/>
        </authorList>
    </citation>
    <scope>NUCLEOTIDE SEQUENCE [LARGE SCALE GENOMIC DNA]</scope>
    <source>
        <strain evidence="1 2">CBS 449.75</strain>
    </source>
</reference>
<dbReference type="Proteomes" id="UP001610432">
    <property type="component" value="Unassembled WGS sequence"/>
</dbReference>
<evidence type="ECO:0000313" key="1">
    <source>
        <dbReference type="EMBL" id="KAL2865753.1"/>
    </source>
</evidence>
<dbReference type="GeneID" id="98148313"/>
<keyword evidence="2" id="KW-1185">Reference proteome</keyword>
<sequence>MSYKSNYEPYTSQSLDLNSLRPSEELLYPLDGLYPHVVALQLQSHDGNPWAWSAARHFSGYQDVSYWTEVVSSPRSLPEHYSKHRLRRYSGKFATFHVSFNGVCLVSSLASNVTYLGFQTNAGIKKQQK</sequence>
<name>A0ABR4LQT4_9EURO</name>
<gene>
    <name evidence="1" type="ORF">BJX67DRAFT_382440</name>
</gene>